<comment type="caution">
    <text evidence="1">The sequence shown here is derived from an EMBL/GenBank/DDBJ whole genome shotgun (WGS) entry which is preliminary data.</text>
</comment>
<proteinExistence type="predicted"/>
<organism evidence="1 2">
    <name type="scientific">Ixodes persulcatus</name>
    <name type="common">Taiga tick</name>
    <dbReference type="NCBI Taxonomy" id="34615"/>
    <lineage>
        <taxon>Eukaryota</taxon>
        <taxon>Metazoa</taxon>
        <taxon>Ecdysozoa</taxon>
        <taxon>Arthropoda</taxon>
        <taxon>Chelicerata</taxon>
        <taxon>Arachnida</taxon>
        <taxon>Acari</taxon>
        <taxon>Parasitiformes</taxon>
        <taxon>Ixodida</taxon>
        <taxon>Ixodoidea</taxon>
        <taxon>Ixodidae</taxon>
        <taxon>Ixodinae</taxon>
        <taxon>Ixodes</taxon>
    </lineage>
</organism>
<dbReference type="EMBL" id="JABSTQ010010346">
    <property type="protein sequence ID" value="KAG0421560.1"/>
    <property type="molecule type" value="Genomic_DNA"/>
</dbReference>
<accession>A0AC60PMK3</accession>
<dbReference type="Proteomes" id="UP000805193">
    <property type="component" value="Unassembled WGS sequence"/>
</dbReference>
<reference evidence="1 2" key="1">
    <citation type="journal article" date="2020" name="Cell">
        <title>Large-Scale Comparative Analyses of Tick Genomes Elucidate Their Genetic Diversity and Vector Capacities.</title>
        <authorList>
            <consortium name="Tick Genome and Microbiome Consortium (TIGMIC)"/>
            <person name="Jia N."/>
            <person name="Wang J."/>
            <person name="Shi W."/>
            <person name="Du L."/>
            <person name="Sun Y."/>
            <person name="Zhan W."/>
            <person name="Jiang J.F."/>
            <person name="Wang Q."/>
            <person name="Zhang B."/>
            <person name="Ji P."/>
            <person name="Bell-Sakyi L."/>
            <person name="Cui X.M."/>
            <person name="Yuan T.T."/>
            <person name="Jiang B.G."/>
            <person name="Yang W.F."/>
            <person name="Lam T.T."/>
            <person name="Chang Q.C."/>
            <person name="Ding S.J."/>
            <person name="Wang X.J."/>
            <person name="Zhu J.G."/>
            <person name="Ruan X.D."/>
            <person name="Zhao L."/>
            <person name="Wei J.T."/>
            <person name="Ye R.Z."/>
            <person name="Que T.C."/>
            <person name="Du C.H."/>
            <person name="Zhou Y.H."/>
            <person name="Cheng J.X."/>
            <person name="Dai P.F."/>
            <person name="Guo W.B."/>
            <person name="Han X.H."/>
            <person name="Huang E.J."/>
            <person name="Li L.F."/>
            <person name="Wei W."/>
            <person name="Gao Y.C."/>
            <person name="Liu J.Z."/>
            <person name="Shao H.Z."/>
            <person name="Wang X."/>
            <person name="Wang C.C."/>
            <person name="Yang T.C."/>
            <person name="Huo Q.B."/>
            <person name="Li W."/>
            <person name="Chen H.Y."/>
            <person name="Chen S.E."/>
            <person name="Zhou L.G."/>
            <person name="Ni X.B."/>
            <person name="Tian J.H."/>
            <person name="Sheng Y."/>
            <person name="Liu T."/>
            <person name="Pan Y.S."/>
            <person name="Xia L.Y."/>
            <person name="Li J."/>
            <person name="Zhao F."/>
            <person name="Cao W.C."/>
        </authorList>
    </citation>
    <scope>NUCLEOTIDE SEQUENCE [LARGE SCALE GENOMIC DNA]</scope>
    <source>
        <strain evidence="1">Iper-2018</strain>
    </source>
</reference>
<evidence type="ECO:0000313" key="1">
    <source>
        <dbReference type="EMBL" id="KAG0421560.1"/>
    </source>
</evidence>
<name>A0AC60PMK3_IXOPE</name>
<keyword evidence="2" id="KW-1185">Reference proteome</keyword>
<protein>
    <submittedName>
        <fullName evidence="1">Uncharacterized protein</fullName>
    </submittedName>
</protein>
<sequence length="79" mass="8591">MPAPRWSRPVSRVADKSALGRLASAGRGRGSHLESIRVYLHAPSTTPTHPLTRSPPPSNRTSPLIGPENHTAARHRREA</sequence>
<gene>
    <name evidence="1" type="ORF">HPB47_002522</name>
</gene>
<evidence type="ECO:0000313" key="2">
    <source>
        <dbReference type="Proteomes" id="UP000805193"/>
    </source>
</evidence>